<organism evidence="1 2">
    <name type="scientific">Rhodocollybia butyracea</name>
    <dbReference type="NCBI Taxonomy" id="206335"/>
    <lineage>
        <taxon>Eukaryota</taxon>
        <taxon>Fungi</taxon>
        <taxon>Dikarya</taxon>
        <taxon>Basidiomycota</taxon>
        <taxon>Agaricomycotina</taxon>
        <taxon>Agaricomycetes</taxon>
        <taxon>Agaricomycetidae</taxon>
        <taxon>Agaricales</taxon>
        <taxon>Marasmiineae</taxon>
        <taxon>Omphalotaceae</taxon>
        <taxon>Rhodocollybia</taxon>
    </lineage>
</organism>
<protein>
    <submittedName>
        <fullName evidence="1">Uncharacterized protein</fullName>
    </submittedName>
</protein>
<gene>
    <name evidence="1" type="ORF">BDP27DRAFT_1370977</name>
</gene>
<proteinExistence type="predicted"/>
<name>A0A9P5PCZ9_9AGAR</name>
<dbReference type="AlphaFoldDB" id="A0A9P5PCZ9"/>
<keyword evidence="2" id="KW-1185">Reference proteome</keyword>
<evidence type="ECO:0000313" key="2">
    <source>
        <dbReference type="Proteomes" id="UP000772434"/>
    </source>
</evidence>
<dbReference type="Proteomes" id="UP000772434">
    <property type="component" value="Unassembled WGS sequence"/>
</dbReference>
<sequence length="166" mass="19004">MTEPPSSWPVITLLPVKFGLKNIINYSIFFSRNYQRFTREISIEKVTKAVRLGKRPLVKNPRTTIPAPKPAAVKQAKQASQTHGDFNEDKDTGHVILQLDLLNFSGSQRKSQQMQANIAYLNGNIMRFRDQGKKLWQCYCSKAPSGHSFRSIDGYRIHAKEYEYVA</sequence>
<reference evidence="1" key="1">
    <citation type="submission" date="2020-11" db="EMBL/GenBank/DDBJ databases">
        <authorList>
            <consortium name="DOE Joint Genome Institute"/>
            <person name="Ahrendt S."/>
            <person name="Riley R."/>
            <person name="Andreopoulos W."/>
            <person name="Labutti K."/>
            <person name="Pangilinan J."/>
            <person name="Ruiz-Duenas F.J."/>
            <person name="Barrasa J.M."/>
            <person name="Sanchez-Garcia M."/>
            <person name="Camarero S."/>
            <person name="Miyauchi S."/>
            <person name="Serrano A."/>
            <person name="Linde D."/>
            <person name="Babiker R."/>
            <person name="Drula E."/>
            <person name="Ayuso-Fernandez I."/>
            <person name="Pacheco R."/>
            <person name="Padilla G."/>
            <person name="Ferreira P."/>
            <person name="Barriuso J."/>
            <person name="Kellner H."/>
            <person name="Castanera R."/>
            <person name="Alfaro M."/>
            <person name="Ramirez L."/>
            <person name="Pisabarro A.G."/>
            <person name="Kuo A."/>
            <person name="Tritt A."/>
            <person name="Lipzen A."/>
            <person name="He G."/>
            <person name="Yan M."/>
            <person name="Ng V."/>
            <person name="Cullen D."/>
            <person name="Martin F."/>
            <person name="Rosso M.-N."/>
            <person name="Henrissat B."/>
            <person name="Hibbett D."/>
            <person name="Martinez A.T."/>
            <person name="Grigoriev I.V."/>
        </authorList>
    </citation>
    <scope>NUCLEOTIDE SEQUENCE</scope>
    <source>
        <strain evidence="1">AH 40177</strain>
    </source>
</reference>
<dbReference type="EMBL" id="JADNRY010000270">
    <property type="protein sequence ID" value="KAF9059930.1"/>
    <property type="molecule type" value="Genomic_DNA"/>
</dbReference>
<accession>A0A9P5PCZ9</accession>
<comment type="caution">
    <text evidence="1">The sequence shown here is derived from an EMBL/GenBank/DDBJ whole genome shotgun (WGS) entry which is preliminary data.</text>
</comment>
<evidence type="ECO:0000313" key="1">
    <source>
        <dbReference type="EMBL" id="KAF9059930.1"/>
    </source>
</evidence>